<dbReference type="InterPro" id="IPR036397">
    <property type="entry name" value="RNaseH_sf"/>
</dbReference>
<keyword evidence="2" id="KW-1185">Reference proteome</keyword>
<dbReference type="SUPFAM" id="SSF56672">
    <property type="entry name" value="DNA/RNA polymerases"/>
    <property type="match status" value="1"/>
</dbReference>
<dbReference type="GO" id="GO:0042575">
    <property type="term" value="C:DNA polymerase complex"/>
    <property type="evidence" value="ECO:0007669"/>
    <property type="project" value="UniProtKB-ARBA"/>
</dbReference>
<sequence>MSAIVYVSDDEHESIKCRMLLDTCATVNFITDREVKRLNIPARYYMPHHLITKESSNTTKIRIVFVCAVCCVRCIRKIQQWQQSLNDILIIGFTIQDKLFAHLIRFRTYNCVITVDIKKMYLQIQLHEDDRFNPLMFGMSSSPFLAIRTLQKLADDESHLLGPVVFNAIKLMQDVWQCTIPLFELCGALLVRLYREVNGILTMGSNQPFSVIPSVVLHWLKFTGPAWLSKGKNKCPDNLVQVNDISELQKNICLLSNESEIIERFFSYSKLLRIVVYCLRVFSGNKYIGSLCVEEIDEAKIRVLKIVQAAQFSAEIKILKNRNRARIKYIFIFVCMSIKTVHLVIINNLTSDGFLAALRRFIARRGMPKHIYLDSNTNFVSASIIGRKLNSNAPRIVCSIKCYSAISNRLHAKDLKKRKMGTTQIKCENANCLNIYISLLARQISITIECLNEALLEKRPTVASNRRKVMLLHDNARPRCKSRQGNTDVARVGSSLALSVYTRLSFLTITCSN</sequence>
<dbReference type="Proteomes" id="UP000078541">
    <property type="component" value="Unassembled WGS sequence"/>
</dbReference>
<proteinExistence type="predicted"/>
<evidence type="ECO:0008006" key="3">
    <source>
        <dbReference type="Google" id="ProtNLM"/>
    </source>
</evidence>
<accession>A0A151JT22</accession>
<name>A0A151JT22_9HYME</name>
<gene>
    <name evidence="1" type="ORF">ALC56_15007</name>
</gene>
<dbReference type="STRING" id="34720.A0A151JT22"/>
<evidence type="ECO:0000313" key="1">
    <source>
        <dbReference type="EMBL" id="KYN30708.1"/>
    </source>
</evidence>
<dbReference type="GO" id="GO:0071897">
    <property type="term" value="P:DNA biosynthetic process"/>
    <property type="evidence" value="ECO:0007669"/>
    <property type="project" value="UniProtKB-ARBA"/>
</dbReference>
<reference evidence="1 2" key="1">
    <citation type="submission" date="2016-03" db="EMBL/GenBank/DDBJ databases">
        <title>Trachymyrmex septentrionalis WGS genome.</title>
        <authorList>
            <person name="Nygaard S."/>
            <person name="Hu H."/>
            <person name="Boomsma J."/>
            <person name="Zhang G."/>
        </authorList>
    </citation>
    <scope>NUCLEOTIDE SEQUENCE [LARGE SCALE GENOMIC DNA]</scope>
    <source>
        <strain evidence="1">Tsep2-gDNA-1</strain>
        <tissue evidence="1">Whole body</tissue>
    </source>
</reference>
<dbReference type="SUPFAM" id="SSF53098">
    <property type="entry name" value="Ribonuclease H-like"/>
    <property type="match status" value="1"/>
</dbReference>
<dbReference type="PANTHER" id="PTHR47331">
    <property type="entry name" value="PHD-TYPE DOMAIN-CONTAINING PROTEIN"/>
    <property type="match status" value="1"/>
</dbReference>
<dbReference type="GO" id="GO:0003676">
    <property type="term" value="F:nucleic acid binding"/>
    <property type="evidence" value="ECO:0007669"/>
    <property type="project" value="InterPro"/>
</dbReference>
<dbReference type="PANTHER" id="PTHR47331:SF1">
    <property type="entry name" value="GAG-LIKE PROTEIN"/>
    <property type="match status" value="1"/>
</dbReference>
<evidence type="ECO:0000313" key="2">
    <source>
        <dbReference type="Proteomes" id="UP000078541"/>
    </source>
</evidence>
<dbReference type="AlphaFoldDB" id="A0A151JT22"/>
<dbReference type="EMBL" id="KQ982003">
    <property type="protein sequence ID" value="KYN30708.1"/>
    <property type="molecule type" value="Genomic_DNA"/>
</dbReference>
<dbReference type="Gene3D" id="3.30.420.10">
    <property type="entry name" value="Ribonuclease H-like superfamily/Ribonuclease H"/>
    <property type="match status" value="1"/>
</dbReference>
<dbReference type="InterPro" id="IPR012337">
    <property type="entry name" value="RNaseH-like_sf"/>
</dbReference>
<organism evidence="1 2">
    <name type="scientific">Trachymyrmex septentrionalis</name>
    <dbReference type="NCBI Taxonomy" id="34720"/>
    <lineage>
        <taxon>Eukaryota</taxon>
        <taxon>Metazoa</taxon>
        <taxon>Ecdysozoa</taxon>
        <taxon>Arthropoda</taxon>
        <taxon>Hexapoda</taxon>
        <taxon>Insecta</taxon>
        <taxon>Pterygota</taxon>
        <taxon>Neoptera</taxon>
        <taxon>Endopterygota</taxon>
        <taxon>Hymenoptera</taxon>
        <taxon>Apocrita</taxon>
        <taxon>Aculeata</taxon>
        <taxon>Formicoidea</taxon>
        <taxon>Formicidae</taxon>
        <taxon>Myrmicinae</taxon>
        <taxon>Trachymyrmex</taxon>
    </lineage>
</organism>
<protein>
    <recommendedName>
        <fullName evidence="3">Integrase catalytic domain-containing protein</fullName>
    </recommendedName>
</protein>
<dbReference type="InterPro" id="IPR043502">
    <property type="entry name" value="DNA/RNA_pol_sf"/>
</dbReference>